<proteinExistence type="inferred from homology"/>
<feature type="domain" description="SSD" evidence="8">
    <location>
        <begin position="235"/>
        <end position="341"/>
    </location>
</feature>
<evidence type="ECO:0000256" key="2">
    <source>
        <dbReference type="ARBA" id="ARBA00010157"/>
    </source>
</evidence>
<keyword evidence="6 7" id="KW-0472">Membrane</keyword>
<dbReference type="EMBL" id="JBFAKC010000016">
    <property type="protein sequence ID" value="MEV0711717.1"/>
    <property type="molecule type" value="Genomic_DNA"/>
</dbReference>
<comment type="caution">
    <text evidence="9">The sequence shown here is derived from an EMBL/GenBank/DDBJ whole genome shotgun (WGS) entry which is preliminary data.</text>
</comment>
<feature type="transmembrane region" description="Helical" evidence="7">
    <location>
        <begin position="245"/>
        <end position="266"/>
    </location>
</feature>
<feature type="transmembrane region" description="Helical" evidence="7">
    <location>
        <begin position="547"/>
        <end position="568"/>
    </location>
</feature>
<feature type="transmembrane region" description="Helical" evidence="7">
    <location>
        <begin position="316"/>
        <end position="342"/>
    </location>
</feature>
<comment type="subcellular location">
    <subcellularLocation>
        <location evidence="1">Cell membrane</location>
        <topology evidence="1">Multi-pass membrane protein</topology>
    </subcellularLocation>
</comment>
<evidence type="ECO:0000256" key="7">
    <source>
        <dbReference type="SAM" id="Phobius"/>
    </source>
</evidence>
<dbReference type="SUPFAM" id="SSF82866">
    <property type="entry name" value="Multidrug efflux transporter AcrB transmembrane domain"/>
    <property type="match status" value="2"/>
</dbReference>
<dbReference type="PANTHER" id="PTHR33406">
    <property type="entry name" value="MEMBRANE PROTEIN MJ1562-RELATED"/>
    <property type="match status" value="1"/>
</dbReference>
<dbReference type="InterPro" id="IPR000731">
    <property type="entry name" value="SSD"/>
</dbReference>
<feature type="transmembrane region" description="Helical" evidence="7">
    <location>
        <begin position="379"/>
        <end position="397"/>
    </location>
</feature>
<evidence type="ECO:0000256" key="4">
    <source>
        <dbReference type="ARBA" id="ARBA00022692"/>
    </source>
</evidence>
<dbReference type="Pfam" id="PF03176">
    <property type="entry name" value="MMPL"/>
    <property type="match status" value="2"/>
</dbReference>
<dbReference type="PROSITE" id="PS50156">
    <property type="entry name" value="SSD"/>
    <property type="match status" value="2"/>
</dbReference>
<feature type="transmembrane region" description="Helical" evidence="7">
    <location>
        <begin position="287"/>
        <end position="310"/>
    </location>
</feature>
<gene>
    <name evidence="9" type="ORF">AB0I48_29585</name>
</gene>
<feature type="transmembrane region" description="Helical" evidence="7">
    <location>
        <begin position="27"/>
        <end position="45"/>
    </location>
</feature>
<dbReference type="Proteomes" id="UP001551695">
    <property type="component" value="Unassembled WGS sequence"/>
</dbReference>
<keyword evidence="4 7" id="KW-0812">Transmembrane</keyword>
<feature type="domain" description="SSD" evidence="8">
    <location>
        <begin position="554"/>
        <end position="677"/>
    </location>
</feature>
<feature type="transmembrane region" description="Helical" evidence="7">
    <location>
        <begin position="211"/>
        <end position="233"/>
    </location>
</feature>
<evidence type="ECO:0000313" key="9">
    <source>
        <dbReference type="EMBL" id="MEV0711717.1"/>
    </source>
</evidence>
<accession>A0ABV3G214</accession>
<reference evidence="9 10" key="1">
    <citation type="submission" date="2024-06" db="EMBL/GenBank/DDBJ databases">
        <title>The Natural Products Discovery Center: Release of the First 8490 Sequenced Strains for Exploring Actinobacteria Biosynthetic Diversity.</title>
        <authorList>
            <person name="Kalkreuter E."/>
            <person name="Kautsar S.A."/>
            <person name="Yang D."/>
            <person name="Bader C.D."/>
            <person name="Teijaro C.N."/>
            <person name="Fluegel L."/>
            <person name="Davis C.M."/>
            <person name="Simpson J.R."/>
            <person name="Lauterbach L."/>
            <person name="Steele A.D."/>
            <person name="Gui C."/>
            <person name="Meng S."/>
            <person name="Li G."/>
            <person name="Viehrig K."/>
            <person name="Ye F."/>
            <person name="Su P."/>
            <person name="Kiefer A.F."/>
            <person name="Nichols A."/>
            <person name="Cepeda A.J."/>
            <person name="Yan W."/>
            <person name="Fan B."/>
            <person name="Jiang Y."/>
            <person name="Adhikari A."/>
            <person name="Zheng C.-J."/>
            <person name="Schuster L."/>
            <person name="Cowan T.M."/>
            <person name="Smanski M.J."/>
            <person name="Chevrette M.G."/>
            <person name="De Carvalho L.P.S."/>
            <person name="Shen B."/>
        </authorList>
    </citation>
    <scope>NUCLEOTIDE SEQUENCE [LARGE SCALE GENOMIC DNA]</scope>
    <source>
        <strain evidence="9 10">NPDC050403</strain>
    </source>
</reference>
<keyword evidence="10" id="KW-1185">Reference proteome</keyword>
<keyword evidence="5 7" id="KW-1133">Transmembrane helix</keyword>
<evidence type="ECO:0000256" key="3">
    <source>
        <dbReference type="ARBA" id="ARBA00022475"/>
    </source>
</evidence>
<evidence type="ECO:0000313" key="10">
    <source>
        <dbReference type="Proteomes" id="UP001551695"/>
    </source>
</evidence>
<keyword evidence="3" id="KW-1003">Cell membrane</keyword>
<dbReference type="Gene3D" id="1.20.1640.10">
    <property type="entry name" value="Multidrug efflux transporter AcrB transmembrane domain"/>
    <property type="match status" value="2"/>
</dbReference>
<dbReference type="PANTHER" id="PTHR33406:SF6">
    <property type="entry name" value="MEMBRANE PROTEIN YDGH-RELATED"/>
    <property type="match status" value="1"/>
</dbReference>
<dbReference type="InterPro" id="IPR050545">
    <property type="entry name" value="Mycobact_MmpL"/>
</dbReference>
<sequence length="706" mass="73994">MSAPTDPDMNDLLGTLARIPSGRRSKWVVLGVWIIALFALFPLAGKLTDAQQNDSVNWLPDSAESTQAYRLAESFGNSEQIPLVLVYERTGGITDADRTAIAADARRAAQVEHVVADKIFGPIQSDDGQAVEVLVPIEMGAEGWSRLAVVVEEIKDAAGERPDGLSLHATGPAGFGAEFGEAFAQIDGLLLYAAAAVVIVILLLTYGPMLWVLPLLAAGFALIIAQGAVFGATEVGLTMNAQSQAILAVLVFGAGTDYALLLVARYREELCRHADRHEAMAVALHRAGPAVLASGVTVIIGMLALLVAELNSTKGIGPVCAIGVAVALLAMLTLLPALLVIVGRWIFWPRHPSFGSVNHTESGIWARVGFAVNRRPRTVWIGTALALGALALGTIGLESNGIANKDAFVGSSEAVDGTEVLERHFDAGTGNPVIVIGQAARADAVISALRSTEGITATAQPVVKDGLVYVEGTMADPPDSPAADATVDRVRAAVHVADPDAKVGGQTAVMLDIKRAVSHDNKVIVPLVLAIVMVILMLLLRSVLAPVLLTGTVVLSYFAALGLSRWIFDLLGFEGTDPGLPLLAFVFLVALGIDYNIFLMSRVHEEAAKHRTKAGALIGLAATGGVITSAGLVLAGTFAVFATLSVVSFAQMGILIALGVLLDTIIVRSILVTALTLDIGDRIWWPSALSRPRAEAKTEPEASLID</sequence>
<name>A0ABV3G214_9NOCA</name>
<comment type="similarity">
    <text evidence="2">Belongs to the resistance-nodulation-cell division (RND) (TC 2.A.6) family. MmpL subfamily.</text>
</comment>
<feature type="transmembrane region" description="Helical" evidence="7">
    <location>
        <begin position="182"/>
        <end position="204"/>
    </location>
</feature>
<feature type="transmembrane region" description="Helical" evidence="7">
    <location>
        <begin position="523"/>
        <end position="540"/>
    </location>
</feature>
<feature type="transmembrane region" description="Helical" evidence="7">
    <location>
        <begin position="620"/>
        <end position="642"/>
    </location>
</feature>
<feature type="transmembrane region" description="Helical" evidence="7">
    <location>
        <begin position="580"/>
        <end position="599"/>
    </location>
</feature>
<dbReference type="InterPro" id="IPR004869">
    <property type="entry name" value="MMPL_dom"/>
</dbReference>
<evidence type="ECO:0000259" key="8">
    <source>
        <dbReference type="PROSITE" id="PS50156"/>
    </source>
</evidence>
<protein>
    <submittedName>
        <fullName evidence="9">MMPL family transporter</fullName>
    </submittedName>
</protein>
<evidence type="ECO:0000256" key="6">
    <source>
        <dbReference type="ARBA" id="ARBA00023136"/>
    </source>
</evidence>
<evidence type="ECO:0000256" key="1">
    <source>
        <dbReference type="ARBA" id="ARBA00004651"/>
    </source>
</evidence>
<dbReference type="RefSeq" id="WP_357788335.1">
    <property type="nucleotide sequence ID" value="NZ_JBFAKC010000016.1"/>
</dbReference>
<evidence type="ECO:0000256" key="5">
    <source>
        <dbReference type="ARBA" id="ARBA00022989"/>
    </source>
</evidence>
<organism evidence="9 10">
    <name type="scientific">Nocardia aurea</name>
    <dbReference type="NCBI Taxonomy" id="2144174"/>
    <lineage>
        <taxon>Bacteria</taxon>
        <taxon>Bacillati</taxon>
        <taxon>Actinomycetota</taxon>
        <taxon>Actinomycetes</taxon>
        <taxon>Mycobacteriales</taxon>
        <taxon>Nocardiaceae</taxon>
        <taxon>Nocardia</taxon>
    </lineage>
</organism>